<evidence type="ECO:0000313" key="2">
    <source>
        <dbReference type="EMBL" id="MBA2876016.1"/>
    </source>
</evidence>
<protein>
    <recommendedName>
        <fullName evidence="1">Winged helix-turn helix domain-containing protein</fullName>
    </recommendedName>
</protein>
<evidence type="ECO:0000259" key="1">
    <source>
        <dbReference type="Pfam" id="PF13592"/>
    </source>
</evidence>
<proteinExistence type="predicted"/>
<dbReference type="AlphaFoldDB" id="A0A7V9Z8P5"/>
<evidence type="ECO:0000313" key="3">
    <source>
        <dbReference type="Proteomes" id="UP000523087"/>
    </source>
</evidence>
<name>A0A7V9Z8P5_9BACL</name>
<feature type="domain" description="Winged helix-turn helix" evidence="1">
    <location>
        <begin position="2"/>
        <end position="32"/>
    </location>
</feature>
<comment type="caution">
    <text evidence="2">The sequence shown here is derived from an EMBL/GenBank/DDBJ whole genome shotgun (WGS) entry which is preliminary data.</text>
</comment>
<organism evidence="2 3">
    <name type="scientific">Thermaerobacillus caldiproteolyticus</name>
    <dbReference type="NCBI Taxonomy" id="247480"/>
    <lineage>
        <taxon>Bacteria</taxon>
        <taxon>Bacillati</taxon>
        <taxon>Bacillota</taxon>
        <taxon>Bacilli</taxon>
        <taxon>Bacillales</taxon>
        <taxon>Anoxybacillaceae</taxon>
        <taxon>Thermaerobacillus</taxon>
    </lineage>
</organism>
<keyword evidence="3" id="KW-1185">Reference proteome</keyword>
<reference evidence="2 3" key="1">
    <citation type="submission" date="2020-07" db="EMBL/GenBank/DDBJ databases">
        <title>Genomic Encyclopedia of Type Strains, Phase IV (KMG-IV): sequencing the most valuable type-strain genomes for metagenomic binning, comparative biology and taxonomic classification.</title>
        <authorList>
            <person name="Goeker M."/>
        </authorList>
    </citation>
    <scope>NUCLEOTIDE SEQUENCE [LARGE SCALE GENOMIC DNA]</scope>
    <source>
        <strain evidence="2 3">DSM 15730</strain>
    </source>
</reference>
<dbReference type="RefSeq" id="WP_258561084.1">
    <property type="nucleotide sequence ID" value="NZ_JACDUT010000009.1"/>
</dbReference>
<accession>A0A7V9Z8P5</accession>
<dbReference type="EMBL" id="JACDUT010000009">
    <property type="protein sequence ID" value="MBA2876016.1"/>
    <property type="molecule type" value="Genomic_DNA"/>
</dbReference>
<dbReference type="Pfam" id="PF13592">
    <property type="entry name" value="HTH_33"/>
    <property type="match status" value="1"/>
</dbReference>
<dbReference type="Proteomes" id="UP000523087">
    <property type="component" value="Unassembled WGS sequence"/>
</dbReference>
<dbReference type="InterPro" id="IPR025959">
    <property type="entry name" value="Winged_HTH_dom"/>
</dbReference>
<sequence length="69" mass="7813">MAGVNSMLHHLGFSHTRPTYTLAKEDEQKQQALAQEIEMIKKLITDDMLPLSAESIFVPIKHCEPHGQK</sequence>
<gene>
    <name evidence="2" type="ORF">HNR31_002811</name>
</gene>